<comment type="function">
    <text evidence="1">Resistance to tetracycline by an active tetracycline efflux. This is an energy-dependent process that decreases the accumulation of the antibiotic in whole cells. This protein functions as a metal-tetracycline/H(+) antiporter.</text>
</comment>
<dbReference type="CDD" id="cd17320">
    <property type="entry name" value="MFS_MdfA_MDR_like"/>
    <property type="match status" value="1"/>
</dbReference>
<dbReference type="GO" id="GO:1990961">
    <property type="term" value="P:xenobiotic detoxification by transmembrane export across the plasma membrane"/>
    <property type="evidence" value="ECO:0007669"/>
    <property type="project" value="InterPro"/>
</dbReference>
<evidence type="ECO:0000256" key="1">
    <source>
        <dbReference type="ARBA" id="ARBA00003279"/>
    </source>
</evidence>
<evidence type="ECO:0000256" key="9">
    <source>
        <dbReference type="ARBA" id="ARBA00023136"/>
    </source>
</evidence>
<name>A0A2C9CVI1_9RHOB</name>
<keyword evidence="7 10" id="KW-0812">Transmembrane</keyword>
<evidence type="ECO:0000259" key="11">
    <source>
        <dbReference type="PROSITE" id="PS50850"/>
    </source>
</evidence>
<keyword evidence="6" id="KW-1003">Cell membrane</keyword>
<evidence type="ECO:0000256" key="4">
    <source>
        <dbReference type="ARBA" id="ARBA00007520"/>
    </source>
</evidence>
<feature type="transmembrane region" description="Helical" evidence="10">
    <location>
        <begin position="142"/>
        <end position="161"/>
    </location>
</feature>
<feature type="transmembrane region" description="Helical" evidence="10">
    <location>
        <begin position="20"/>
        <end position="40"/>
    </location>
</feature>
<keyword evidence="8 10" id="KW-1133">Transmembrane helix</keyword>
<feature type="transmembrane region" description="Helical" evidence="10">
    <location>
        <begin position="219"/>
        <end position="243"/>
    </location>
</feature>
<evidence type="ECO:0000256" key="10">
    <source>
        <dbReference type="RuleBase" id="RU365088"/>
    </source>
</evidence>
<dbReference type="InterPro" id="IPR011701">
    <property type="entry name" value="MFS"/>
</dbReference>
<dbReference type="PRINTS" id="PR01035">
    <property type="entry name" value="TCRTETA"/>
</dbReference>
<feature type="transmembrane region" description="Helical" evidence="10">
    <location>
        <begin position="85"/>
        <end position="104"/>
    </location>
</feature>
<comment type="similarity">
    <text evidence="3 10">Belongs to the major facilitator superfamily. Bcr/CmlA family.</text>
</comment>
<organism evidence="12 13">
    <name type="scientific">Pontivivens marinum</name>
    <dbReference type="NCBI Taxonomy" id="1690039"/>
    <lineage>
        <taxon>Bacteria</taxon>
        <taxon>Pseudomonadati</taxon>
        <taxon>Pseudomonadota</taxon>
        <taxon>Alphaproteobacteria</taxon>
        <taxon>Rhodobacterales</taxon>
        <taxon>Paracoccaceae</taxon>
        <taxon>Pontivivens</taxon>
    </lineage>
</organism>
<keyword evidence="10" id="KW-0997">Cell inner membrane</keyword>
<evidence type="ECO:0000256" key="8">
    <source>
        <dbReference type="ARBA" id="ARBA00022989"/>
    </source>
</evidence>
<dbReference type="PANTHER" id="PTHR23502:SF132">
    <property type="entry name" value="POLYAMINE TRANSPORTER 2-RELATED"/>
    <property type="match status" value="1"/>
</dbReference>
<gene>
    <name evidence="12" type="ORF">SAMN06273572_10973</name>
</gene>
<feature type="transmembrane region" description="Helical" evidence="10">
    <location>
        <begin position="110"/>
        <end position="130"/>
    </location>
</feature>
<feature type="transmembrane region" description="Helical" evidence="10">
    <location>
        <begin position="255"/>
        <end position="273"/>
    </location>
</feature>
<dbReference type="AlphaFoldDB" id="A0A2C9CVI1"/>
<keyword evidence="5 10" id="KW-0813">Transport</keyword>
<evidence type="ECO:0000256" key="7">
    <source>
        <dbReference type="ARBA" id="ARBA00022692"/>
    </source>
</evidence>
<sequence>MAEASPITSRWLDRTTPPHITTLVLIAGVGALNMNIFLPSLPSMAVWFQAEYATVALAISAYLAVTAVLQLFIGPLSDRYGRRPVILVSVSLFVLATIGCYLSTTIEAFLSFRFMQAVIASGLVLSRAVVRDMVGPDRAASMIGYVTMGMSVVPMIGPLLGGELDSAFGWHGSVGVLIGFGLLVLALSWADMGETNHTPSSSFGAQFRTYPELLRARRFWGYALVAAFASGAFFAFLGGGPFVATQILGLSPETMGRYFSLIALGYMFGNYLSGRYVARIGLNRMMLMGATTAASGAVLSIVLFGVGLVHPLSLFIPMAMVGMGNGLALPSANAGLVSVRPHLAGSASGLGGALMIGGGAALSAVTGALLSVESGVWPLLLMMLVASLLSAAAAIYVIRRQQAVEGTATV</sequence>
<evidence type="ECO:0000256" key="3">
    <source>
        <dbReference type="ARBA" id="ARBA00006236"/>
    </source>
</evidence>
<feature type="transmembrane region" description="Helical" evidence="10">
    <location>
        <begin position="314"/>
        <end position="337"/>
    </location>
</feature>
<dbReference type="GO" id="GO:0042910">
    <property type="term" value="F:xenobiotic transmembrane transporter activity"/>
    <property type="evidence" value="ECO:0007669"/>
    <property type="project" value="InterPro"/>
</dbReference>
<evidence type="ECO:0000256" key="2">
    <source>
        <dbReference type="ARBA" id="ARBA00004651"/>
    </source>
</evidence>
<feature type="transmembrane region" description="Helical" evidence="10">
    <location>
        <begin position="167"/>
        <end position="190"/>
    </location>
</feature>
<comment type="similarity">
    <text evidence="4">Belongs to the major facilitator superfamily. TCR/Tet family.</text>
</comment>
<dbReference type="InterPro" id="IPR005829">
    <property type="entry name" value="Sugar_transporter_CS"/>
</dbReference>
<dbReference type="Pfam" id="PF07690">
    <property type="entry name" value="MFS_1"/>
    <property type="match status" value="1"/>
</dbReference>
<dbReference type="EMBL" id="OCTN01000009">
    <property type="protein sequence ID" value="SOH95314.1"/>
    <property type="molecule type" value="Genomic_DNA"/>
</dbReference>
<feature type="transmembrane region" description="Helical" evidence="10">
    <location>
        <begin position="285"/>
        <end position="308"/>
    </location>
</feature>
<dbReference type="PANTHER" id="PTHR23502">
    <property type="entry name" value="MAJOR FACILITATOR SUPERFAMILY"/>
    <property type="match status" value="1"/>
</dbReference>
<feature type="domain" description="Major facilitator superfamily (MFS) profile" evidence="11">
    <location>
        <begin position="19"/>
        <end position="402"/>
    </location>
</feature>
<evidence type="ECO:0000256" key="5">
    <source>
        <dbReference type="ARBA" id="ARBA00022448"/>
    </source>
</evidence>
<dbReference type="InterPro" id="IPR036259">
    <property type="entry name" value="MFS_trans_sf"/>
</dbReference>
<feature type="transmembrane region" description="Helical" evidence="10">
    <location>
        <begin position="349"/>
        <end position="370"/>
    </location>
</feature>
<dbReference type="NCBIfam" id="TIGR00710">
    <property type="entry name" value="efflux_Bcr_CflA"/>
    <property type="match status" value="1"/>
</dbReference>
<keyword evidence="13" id="KW-1185">Reference proteome</keyword>
<keyword evidence="9 10" id="KW-0472">Membrane</keyword>
<feature type="transmembrane region" description="Helical" evidence="10">
    <location>
        <begin position="52"/>
        <end position="73"/>
    </location>
</feature>
<feature type="transmembrane region" description="Helical" evidence="10">
    <location>
        <begin position="376"/>
        <end position="398"/>
    </location>
</feature>
<evidence type="ECO:0000313" key="12">
    <source>
        <dbReference type="EMBL" id="SOH95314.1"/>
    </source>
</evidence>
<evidence type="ECO:0000313" key="13">
    <source>
        <dbReference type="Proteomes" id="UP000220034"/>
    </source>
</evidence>
<dbReference type="OrthoDB" id="9800416at2"/>
<proteinExistence type="inferred from homology"/>
<dbReference type="PROSITE" id="PS00216">
    <property type="entry name" value="SUGAR_TRANSPORT_1"/>
    <property type="match status" value="1"/>
</dbReference>
<dbReference type="Proteomes" id="UP000220034">
    <property type="component" value="Unassembled WGS sequence"/>
</dbReference>
<comment type="subcellular location">
    <subcellularLocation>
        <location evidence="10">Cell inner membrane</location>
        <topology evidence="10">Multi-pass membrane protein</topology>
    </subcellularLocation>
    <subcellularLocation>
        <location evidence="2">Cell membrane</location>
        <topology evidence="2">Multi-pass membrane protein</topology>
    </subcellularLocation>
</comment>
<evidence type="ECO:0000256" key="6">
    <source>
        <dbReference type="ARBA" id="ARBA00022475"/>
    </source>
</evidence>
<dbReference type="PROSITE" id="PS50850">
    <property type="entry name" value="MFS"/>
    <property type="match status" value="1"/>
</dbReference>
<dbReference type="GO" id="GO:0005886">
    <property type="term" value="C:plasma membrane"/>
    <property type="evidence" value="ECO:0007669"/>
    <property type="project" value="UniProtKB-SubCell"/>
</dbReference>
<dbReference type="InterPro" id="IPR020846">
    <property type="entry name" value="MFS_dom"/>
</dbReference>
<dbReference type="InterPro" id="IPR004812">
    <property type="entry name" value="Efflux_drug-R_Bcr/CmlA"/>
</dbReference>
<reference evidence="13" key="1">
    <citation type="submission" date="2017-09" db="EMBL/GenBank/DDBJ databases">
        <authorList>
            <person name="Varghese N."/>
            <person name="Submissions S."/>
        </authorList>
    </citation>
    <scope>NUCLEOTIDE SEQUENCE [LARGE SCALE GENOMIC DNA]</scope>
    <source>
        <strain evidence="13">C7</strain>
    </source>
</reference>
<accession>A0A2C9CVI1</accession>
<dbReference type="SUPFAM" id="SSF103473">
    <property type="entry name" value="MFS general substrate transporter"/>
    <property type="match status" value="1"/>
</dbReference>
<protein>
    <recommendedName>
        <fullName evidence="10">Bcr/CflA family efflux transporter</fullName>
    </recommendedName>
</protein>
<dbReference type="InterPro" id="IPR001958">
    <property type="entry name" value="Tet-R_TetA/multi-R_MdtG-like"/>
</dbReference>
<dbReference type="Gene3D" id="1.20.1720.10">
    <property type="entry name" value="Multidrug resistance protein D"/>
    <property type="match status" value="1"/>
</dbReference>